<dbReference type="GeneID" id="110800474"/>
<feature type="domain" description="Protein kinase" evidence="17">
    <location>
        <begin position="355"/>
        <end position="633"/>
    </location>
</feature>
<dbReference type="SMART" id="SM00220">
    <property type="entry name" value="S_TKc"/>
    <property type="match status" value="1"/>
</dbReference>
<evidence type="ECO:0000256" key="12">
    <source>
        <dbReference type="ARBA" id="ARBA00023180"/>
    </source>
</evidence>
<evidence type="ECO:0000256" key="10">
    <source>
        <dbReference type="ARBA" id="ARBA00022989"/>
    </source>
</evidence>
<dbReference type="Gene3D" id="1.10.510.10">
    <property type="entry name" value="Transferase(Phosphotransferase) domain 1"/>
    <property type="match status" value="1"/>
</dbReference>
<dbReference type="InterPro" id="IPR045874">
    <property type="entry name" value="LRK10/LRL21-25-like"/>
</dbReference>
<feature type="binding site" evidence="15">
    <location>
        <position position="384"/>
    </location>
    <ligand>
        <name>ATP</name>
        <dbReference type="ChEBI" id="CHEBI:30616"/>
    </ligand>
</feature>
<keyword evidence="10 16" id="KW-1133">Transmembrane helix</keyword>
<name>A0A9R0J575_SPIOL</name>
<evidence type="ECO:0000256" key="13">
    <source>
        <dbReference type="ARBA" id="ARBA00047899"/>
    </source>
</evidence>
<keyword evidence="9 15" id="KW-0067">ATP-binding</keyword>
<dbReference type="InterPro" id="IPR017441">
    <property type="entry name" value="Protein_kinase_ATP_BS"/>
</dbReference>
<dbReference type="Pfam" id="PF00069">
    <property type="entry name" value="Pkinase"/>
    <property type="match status" value="1"/>
</dbReference>
<dbReference type="PANTHER" id="PTHR27009">
    <property type="entry name" value="RUST RESISTANCE KINASE LR10-RELATED"/>
    <property type="match status" value="1"/>
</dbReference>
<accession>A0A9R0J575</accession>
<dbReference type="InterPro" id="IPR000719">
    <property type="entry name" value="Prot_kinase_dom"/>
</dbReference>
<feature type="transmembrane region" description="Helical" evidence="16">
    <location>
        <begin position="284"/>
        <end position="308"/>
    </location>
</feature>
<gene>
    <name evidence="19" type="primary">LOC110800474</name>
</gene>
<keyword evidence="3" id="KW-0723">Serine/threonine-protein kinase</keyword>
<comment type="subcellular location">
    <subcellularLocation>
        <location evidence="1">Membrane</location>
        <topology evidence="1">Single-pass type I membrane protein</topology>
    </subcellularLocation>
</comment>
<dbReference type="GO" id="GO:0016020">
    <property type="term" value="C:membrane"/>
    <property type="evidence" value="ECO:0007669"/>
    <property type="project" value="UniProtKB-SubCell"/>
</dbReference>
<dbReference type="GO" id="GO:0004674">
    <property type="term" value="F:protein serine/threonine kinase activity"/>
    <property type="evidence" value="ECO:0007669"/>
    <property type="project" value="UniProtKB-KW"/>
</dbReference>
<evidence type="ECO:0000256" key="4">
    <source>
        <dbReference type="ARBA" id="ARBA00022679"/>
    </source>
</evidence>
<comment type="catalytic activity">
    <reaction evidence="14">
        <text>L-seryl-[protein] + ATP = O-phospho-L-seryl-[protein] + ADP + H(+)</text>
        <dbReference type="Rhea" id="RHEA:17989"/>
        <dbReference type="Rhea" id="RHEA-COMP:9863"/>
        <dbReference type="Rhea" id="RHEA-COMP:11604"/>
        <dbReference type="ChEBI" id="CHEBI:15378"/>
        <dbReference type="ChEBI" id="CHEBI:29999"/>
        <dbReference type="ChEBI" id="CHEBI:30616"/>
        <dbReference type="ChEBI" id="CHEBI:83421"/>
        <dbReference type="ChEBI" id="CHEBI:456216"/>
        <dbReference type="EC" id="2.7.11.1"/>
    </reaction>
</comment>
<dbReference type="Gene3D" id="3.30.200.20">
    <property type="entry name" value="Phosphorylase Kinase, domain 1"/>
    <property type="match status" value="1"/>
</dbReference>
<evidence type="ECO:0000256" key="1">
    <source>
        <dbReference type="ARBA" id="ARBA00004479"/>
    </source>
</evidence>
<comment type="catalytic activity">
    <reaction evidence="13">
        <text>L-threonyl-[protein] + ATP = O-phospho-L-threonyl-[protein] + ADP + H(+)</text>
        <dbReference type="Rhea" id="RHEA:46608"/>
        <dbReference type="Rhea" id="RHEA-COMP:11060"/>
        <dbReference type="Rhea" id="RHEA-COMP:11605"/>
        <dbReference type="ChEBI" id="CHEBI:15378"/>
        <dbReference type="ChEBI" id="CHEBI:30013"/>
        <dbReference type="ChEBI" id="CHEBI:30616"/>
        <dbReference type="ChEBI" id="CHEBI:61977"/>
        <dbReference type="ChEBI" id="CHEBI:456216"/>
        <dbReference type="EC" id="2.7.11.1"/>
    </reaction>
</comment>
<evidence type="ECO:0000256" key="11">
    <source>
        <dbReference type="ARBA" id="ARBA00023136"/>
    </source>
</evidence>
<evidence type="ECO:0000256" key="14">
    <source>
        <dbReference type="ARBA" id="ARBA00048679"/>
    </source>
</evidence>
<evidence type="ECO:0000256" key="5">
    <source>
        <dbReference type="ARBA" id="ARBA00022692"/>
    </source>
</evidence>
<dbReference type="EC" id="2.7.11.1" evidence="2"/>
<dbReference type="SUPFAM" id="SSF56112">
    <property type="entry name" value="Protein kinase-like (PK-like)"/>
    <property type="match status" value="1"/>
</dbReference>
<keyword evidence="11 16" id="KW-0472">Membrane</keyword>
<dbReference type="InterPro" id="IPR032872">
    <property type="entry name" value="WAK_assoc_C"/>
</dbReference>
<dbReference type="AlphaFoldDB" id="A0A9R0J575"/>
<reference evidence="19" key="2">
    <citation type="submission" date="2025-08" db="UniProtKB">
        <authorList>
            <consortium name="RefSeq"/>
        </authorList>
    </citation>
    <scope>IDENTIFICATION</scope>
    <source>
        <tissue evidence="19">Leaf</tissue>
    </source>
</reference>
<dbReference type="InterPro" id="IPR011009">
    <property type="entry name" value="Kinase-like_dom_sf"/>
</dbReference>
<keyword evidence="4" id="KW-0808">Transferase</keyword>
<keyword evidence="18" id="KW-1185">Reference proteome</keyword>
<evidence type="ECO:0000259" key="17">
    <source>
        <dbReference type="PROSITE" id="PS50011"/>
    </source>
</evidence>
<evidence type="ECO:0000256" key="6">
    <source>
        <dbReference type="ARBA" id="ARBA00022729"/>
    </source>
</evidence>
<evidence type="ECO:0000256" key="8">
    <source>
        <dbReference type="ARBA" id="ARBA00022777"/>
    </source>
</evidence>
<evidence type="ECO:0000313" key="19">
    <source>
        <dbReference type="RefSeq" id="XP_021861471.2"/>
    </source>
</evidence>
<dbReference type="RefSeq" id="XP_021861471.2">
    <property type="nucleotide sequence ID" value="XM_022005779.2"/>
</dbReference>
<keyword evidence="12" id="KW-0325">Glycoprotein</keyword>
<keyword evidence="6" id="KW-0732">Signal</keyword>
<dbReference type="InterPro" id="IPR008271">
    <property type="entry name" value="Ser/Thr_kinase_AS"/>
</dbReference>
<evidence type="ECO:0000256" key="7">
    <source>
        <dbReference type="ARBA" id="ARBA00022741"/>
    </source>
</evidence>
<evidence type="ECO:0000256" key="9">
    <source>
        <dbReference type="ARBA" id="ARBA00022840"/>
    </source>
</evidence>
<dbReference type="GO" id="GO:0005524">
    <property type="term" value="F:ATP binding"/>
    <property type="evidence" value="ECO:0007669"/>
    <property type="project" value="UniProtKB-UniRule"/>
</dbReference>
<protein>
    <recommendedName>
        <fullName evidence="2">non-specific serine/threonine protein kinase</fullName>
        <ecNumber evidence="2">2.7.11.1</ecNumber>
    </recommendedName>
</protein>
<evidence type="ECO:0000313" key="18">
    <source>
        <dbReference type="Proteomes" id="UP000813463"/>
    </source>
</evidence>
<dbReference type="Proteomes" id="UP000813463">
    <property type="component" value="Chromosome 4"/>
</dbReference>
<evidence type="ECO:0000256" key="3">
    <source>
        <dbReference type="ARBA" id="ARBA00022527"/>
    </source>
</evidence>
<dbReference type="Pfam" id="PF14380">
    <property type="entry name" value="WAK_assoc"/>
    <property type="match status" value="1"/>
</dbReference>
<evidence type="ECO:0000256" key="2">
    <source>
        <dbReference type="ARBA" id="ARBA00012513"/>
    </source>
</evidence>
<dbReference type="GO" id="GO:0030247">
    <property type="term" value="F:polysaccharide binding"/>
    <property type="evidence" value="ECO:0007669"/>
    <property type="project" value="InterPro"/>
</dbReference>
<evidence type="ECO:0000256" key="16">
    <source>
        <dbReference type="SAM" id="Phobius"/>
    </source>
</evidence>
<dbReference type="PROSITE" id="PS50011">
    <property type="entry name" value="PROTEIN_KINASE_DOM"/>
    <property type="match status" value="1"/>
</dbReference>
<dbReference type="KEGG" id="soe:110800474"/>
<keyword evidence="5 16" id="KW-0812">Transmembrane</keyword>
<evidence type="ECO:0000256" key="15">
    <source>
        <dbReference type="PROSITE-ProRule" id="PRU10141"/>
    </source>
</evidence>
<dbReference type="PROSITE" id="PS00108">
    <property type="entry name" value="PROTEIN_KINASE_ST"/>
    <property type="match status" value="1"/>
</dbReference>
<organism evidence="18 19">
    <name type="scientific">Spinacia oleracea</name>
    <name type="common">Spinach</name>
    <dbReference type="NCBI Taxonomy" id="3562"/>
    <lineage>
        <taxon>Eukaryota</taxon>
        <taxon>Viridiplantae</taxon>
        <taxon>Streptophyta</taxon>
        <taxon>Embryophyta</taxon>
        <taxon>Tracheophyta</taxon>
        <taxon>Spermatophyta</taxon>
        <taxon>Magnoliopsida</taxon>
        <taxon>eudicotyledons</taxon>
        <taxon>Gunneridae</taxon>
        <taxon>Pentapetalae</taxon>
        <taxon>Caryophyllales</taxon>
        <taxon>Chenopodiaceae</taxon>
        <taxon>Chenopodioideae</taxon>
        <taxon>Anserineae</taxon>
        <taxon>Spinacia</taxon>
    </lineage>
</organism>
<dbReference type="InterPro" id="IPR025287">
    <property type="entry name" value="WAK_GUB"/>
</dbReference>
<reference evidence="18" key="1">
    <citation type="journal article" date="2021" name="Nat. Commun.">
        <title>Genomic analyses provide insights into spinach domestication and the genetic basis of agronomic traits.</title>
        <authorList>
            <person name="Cai X."/>
            <person name="Sun X."/>
            <person name="Xu C."/>
            <person name="Sun H."/>
            <person name="Wang X."/>
            <person name="Ge C."/>
            <person name="Zhang Z."/>
            <person name="Wang Q."/>
            <person name="Fei Z."/>
            <person name="Jiao C."/>
            <person name="Wang Q."/>
        </authorList>
    </citation>
    <scope>NUCLEOTIDE SEQUENCE [LARGE SCALE GENOMIC DNA]</scope>
    <source>
        <strain evidence="18">cv. Varoflay</strain>
    </source>
</reference>
<sequence>MEHTYNLNIIRMMISSIFISILFPFMTFIILLVVPLSNGEDAKYAACSSLYSCGKIQNIGYPFWGGDSRPDFCGITDFKLNCLAGAELPTMNVYNNGYLGLSVLGVNTSSHTMDISRVKLLESCYLQDISKITLLSSLKLDSRYSAISLFYGCADCVSGYNSKSFTCTNSNDHTTGSAYYFEDQSDISKMGKSCSCMNNVTIPVDKSRIDELRNTNASLWSILTNWPVEMEYMVNFTACSKCEESGGRCGSSDAVPFSEQFVCYCQDGPHQLECSHSGGRRRSIILGSGLAALVLGTVMLIAVFIFSYRRRGTDNFPFQWSRKIARDQNVAAFLKSYGSLAPKGYTYSEIRKMTNSFKDKLGEGGYGIVYKGRLNDGRFVAVKKLKILEGDGKEVISEVLSISRTNHVNIVTLLGFCFEGDKRALVFEFLPNGSLDKYIYGKEIEQSLELETMFNIAVGIARGLDYLHRGCNTQILHFDIKPHNILLDEEFRPKISDFGLARLCPPMNSIISMSVARGTIGYIAPEVFCRYYGSVSHKSDVYSYGMMLLDLVCGRNTIAYDAQQNSEMCFPEWIYNRLEAVEEVAVNRILNDDKKEIERKMILVSLWCIQTYPANRPPMNRVVEMLEGSSKSLQLPPKPNLSSPTRSMFDSLPMITMST</sequence>
<dbReference type="PROSITE" id="PS00107">
    <property type="entry name" value="PROTEIN_KINASE_ATP"/>
    <property type="match status" value="1"/>
</dbReference>
<keyword evidence="8" id="KW-0418">Kinase</keyword>
<proteinExistence type="predicted"/>
<feature type="transmembrane region" description="Helical" evidence="16">
    <location>
        <begin position="12"/>
        <end position="34"/>
    </location>
</feature>
<keyword evidence="7 15" id="KW-0547">Nucleotide-binding</keyword>
<dbReference type="Pfam" id="PF13947">
    <property type="entry name" value="GUB_WAK_bind"/>
    <property type="match status" value="1"/>
</dbReference>